<feature type="compositionally biased region" description="Basic and acidic residues" evidence="1">
    <location>
        <begin position="1"/>
        <end position="19"/>
    </location>
</feature>
<sequence>MSATERSAEAGKVDGREHACAPGSVPNIRRAAPPTSIAEDDLGRTFLFAGGDGGGDEGRSEIWDLRRVREESEEAAAAAAAAETESAVATALLEAECEMADTYETSSSSSWKRFLTSYTGAKDEDRSEFIQNLARAVEELRRTHEASVRAKLKSFTGQALSADKRAWIRNSWPDYQAIWDVLPTLMQGKDGILTTTVAFSWLMEAYEKDGVVASNTWRILKNMEGHGPVKGSIPCGKPPFHERAPGSTWTVAKAYQDGDHDGEESEEYKTEGTSIKGLTGPDGKEESMYFWALRLFVAELDAKFMLKGDKEKKDLLTSRVQLPGEPYGLFACPSVWNIIWTSTEQQAGHKKV</sequence>
<accession>A0AAE0CEQ1</accession>
<protein>
    <submittedName>
        <fullName evidence="2">Uncharacterized protein</fullName>
    </submittedName>
</protein>
<gene>
    <name evidence="2" type="ORF">CYMTET_38118</name>
</gene>
<comment type="caution">
    <text evidence="2">The sequence shown here is derived from an EMBL/GenBank/DDBJ whole genome shotgun (WGS) entry which is preliminary data.</text>
</comment>
<evidence type="ECO:0000313" key="2">
    <source>
        <dbReference type="EMBL" id="KAK3252585.1"/>
    </source>
</evidence>
<keyword evidence="3" id="KW-1185">Reference proteome</keyword>
<dbReference type="EMBL" id="LGRX02025336">
    <property type="protein sequence ID" value="KAK3252585.1"/>
    <property type="molecule type" value="Genomic_DNA"/>
</dbReference>
<name>A0AAE0CEQ1_9CHLO</name>
<organism evidence="2 3">
    <name type="scientific">Cymbomonas tetramitiformis</name>
    <dbReference type="NCBI Taxonomy" id="36881"/>
    <lineage>
        <taxon>Eukaryota</taxon>
        <taxon>Viridiplantae</taxon>
        <taxon>Chlorophyta</taxon>
        <taxon>Pyramimonadophyceae</taxon>
        <taxon>Pyramimonadales</taxon>
        <taxon>Pyramimonadaceae</taxon>
        <taxon>Cymbomonas</taxon>
    </lineage>
</organism>
<feature type="region of interest" description="Disordered" evidence="1">
    <location>
        <begin position="1"/>
        <end position="36"/>
    </location>
</feature>
<proteinExistence type="predicted"/>
<reference evidence="2 3" key="1">
    <citation type="journal article" date="2015" name="Genome Biol. Evol.">
        <title>Comparative Genomics of a Bacterivorous Green Alga Reveals Evolutionary Causalities and Consequences of Phago-Mixotrophic Mode of Nutrition.</title>
        <authorList>
            <person name="Burns J.A."/>
            <person name="Paasch A."/>
            <person name="Narechania A."/>
            <person name="Kim E."/>
        </authorList>
    </citation>
    <scope>NUCLEOTIDE SEQUENCE [LARGE SCALE GENOMIC DNA]</scope>
    <source>
        <strain evidence="2 3">PLY_AMNH</strain>
    </source>
</reference>
<dbReference type="AlphaFoldDB" id="A0AAE0CEQ1"/>
<dbReference type="Proteomes" id="UP001190700">
    <property type="component" value="Unassembled WGS sequence"/>
</dbReference>
<feature type="region of interest" description="Disordered" evidence="1">
    <location>
        <begin position="258"/>
        <end position="277"/>
    </location>
</feature>
<evidence type="ECO:0000256" key="1">
    <source>
        <dbReference type="SAM" id="MobiDB-lite"/>
    </source>
</evidence>
<evidence type="ECO:0000313" key="3">
    <source>
        <dbReference type="Proteomes" id="UP001190700"/>
    </source>
</evidence>